<comment type="similarity">
    <text evidence="2">Belongs to the transposase 27 family.</text>
</comment>
<gene>
    <name evidence="5" type="ORF">PEC302110_16520</name>
</gene>
<dbReference type="GO" id="GO:0004803">
    <property type="term" value="F:transposase activity"/>
    <property type="evidence" value="ECO:0007669"/>
    <property type="project" value="InterPro"/>
</dbReference>
<dbReference type="NCBIfam" id="NF033558">
    <property type="entry name" value="transpos_IS1"/>
    <property type="match status" value="1"/>
</dbReference>
<dbReference type="KEGG" id="parl:PEC302110_16520"/>
<dbReference type="GO" id="GO:0006313">
    <property type="term" value="P:DNA transposition"/>
    <property type="evidence" value="ECO:0007669"/>
    <property type="project" value="InterPro"/>
</dbReference>
<evidence type="ECO:0008006" key="7">
    <source>
        <dbReference type="Google" id="ProtNLM"/>
    </source>
</evidence>
<evidence type="ECO:0000256" key="2">
    <source>
        <dbReference type="ARBA" id="ARBA00008841"/>
    </source>
</evidence>
<dbReference type="AlphaFoldDB" id="A0AAN0ML19"/>
<protein>
    <recommendedName>
        <fullName evidence="7">Transposase</fullName>
    </recommendedName>
</protein>
<name>A0AAN0ML19_9GAMM</name>
<dbReference type="InterPro" id="IPR005063">
    <property type="entry name" value="Transposase_27"/>
</dbReference>
<dbReference type="Pfam" id="PF03400">
    <property type="entry name" value="DDE_Tnp_IS1"/>
    <property type="match status" value="1"/>
</dbReference>
<dbReference type="PANTHER" id="PTHR33293:SF1">
    <property type="entry name" value="INSERTION ELEMENT IS1 1 PROTEIN INSB-RELATED"/>
    <property type="match status" value="1"/>
</dbReference>
<dbReference type="EMBL" id="AP028908">
    <property type="protein sequence ID" value="BES84555.1"/>
    <property type="molecule type" value="Genomic_DNA"/>
</dbReference>
<accession>A0AAN0ML19</accession>
<keyword evidence="4" id="KW-0233">DNA recombination</keyword>
<evidence type="ECO:0000313" key="6">
    <source>
        <dbReference type="Proteomes" id="UP001377830"/>
    </source>
</evidence>
<evidence type="ECO:0000256" key="3">
    <source>
        <dbReference type="ARBA" id="ARBA00022578"/>
    </source>
</evidence>
<evidence type="ECO:0000256" key="1">
    <source>
        <dbReference type="ARBA" id="ARBA00004091"/>
    </source>
</evidence>
<evidence type="ECO:0000256" key="4">
    <source>
        <dbReference type="ARBA" id="ARBA00023172"/>
    </source>
</evidence>
<dbReference type="InterPro" id="IPR051354">
    <property type="entry name" value="Transposase_27_IS1"/>
</dbReference>
<keyword evidence="3" id="KW-0815">Transposition</keyword>
<dbReference type="GO" id="GO:0003677">
    <property type="term" value="F:DNA binding"/>
    <property type="evidence" value="ECO:0007669"/>
    <property type="project" value="InterPro"/>
</dbReference>
<comment type="function">
    <text evidence="1">Absolutely required for transposition of IS1.</text>
</comment>
<sequence length="174" mass="20769">MELGSETRASSENQYEHRHEHIKKLALRQVTSKPTVYDDLTLICELDEQGSFVGNKKQQHWLWYAFDTKRKQILAHVFDPHTDETCRKRLDLLKPFHIGFFTTDDWGSYAREIESKKHLTGKIFTQRIERHNLNLRIHIKRLARKTTCFYRSFKIHEKGIGAYIEKHHYNVSES</sequence>
<organism evidence="5 6">
    <name type="scientific">Pectobacterium araliae</name>
    <dbReference type="NCBI Taxonomy" id="3073862"/>
    <lineage>
        <taxon>Bacteria</taxon>
        <taxon>Pseudomonadati</taxon>
        <taxon>Pseudomonadota</taxon>
        <taxon>Gammaproteobacteria</taxon>
        <taxon>Enterobacterales</taxon>
        <taxon>Pectobacteriaceae</taxon>
        <taxon>Pectobacterium</taxon>
    </lineage>
</organism>
<dbReference type="PANTHER" id="PTHR33293">
    <property type="entry name" value="INSERTION ELEMENT IS1 1 PROTEIN INSB-RELATED"/>
    <property type="match status" value="1"/>
</dbReference>
<reference evidence="6" key="1">
    <citation type="journal article" date="2024" name="Int. J. Syst. Evol. Microbiol.">
        <title>Pectobacterium araliae sp. nov., a pathogen causing bacterial soft rot of Japanese angelica tree in Japan.</title>
        <authorList>
            <person name="Sawada H."/>
            <person name="Someya N."/>
            <person name="Morohoshi T."/>
            <person name="Ono M."/>
            <person name="Satou M."/>
        </authorList>
    </citation>
    <scope>NUCLEOTIDE SEQUENCE [LARGE SCALE GENOMIC DNA]</scope>
    <source>
        <strain evidence="6">MAFF 302110</strain>
    </source>
</reference>
<evidence type="ECO:0000313" key="5">
    <source>
        <dbReference type="EMBL" id="BES84555.1"/>
    </source>
</evidence>
<proteinExistence type="inferred from homology"/>
<dbReference type="Proteomes" id="UP001377830">
    <property type="component" value="Chromosome"/>
</dbReference>
<keyword evidence="6" id="KW-1185">Reference proteome</keyword>